<name>A0ABS2MWP9_9BACI</name>
<feature type="transmembrane region" description="Helical" evidence="1">
    <location>
        <begin position="51"/>
        <end position="77"/>
    </location>
</feature>
<comment type="caution">
    <text evidence="2">The sequence shown here is derived from an EMBL/GenBank/DDBJ whole genome shotgun (WGS) entry which is preliminary data.</text>
</comment>
<dbReference type="RefSeq" id="WP_204497633.1">
    <property type="nucleotide sequence ID" value="NZ_JAFBDR010000002.1"/>
</dbReference>
<feature type="transmembrane region" description="Helical" evidence="1">
    <location>
        <begin position="170"/>
        <end position="195"/>
    </location>
</feature>
<sequence length="234" mass="26720">MMQFNGLMKGIYWITDWITKLTITNLLWIVFNIPIVFMVLNLLVAETVGQLIAVGITIVALSPFVFFPATTAMFAVVRRWVMGDKEISIVKSYWKYYKENYKRSILMGLILGILWFIYAIDYYYFTVHVNQSLTIVLVIFALLLSVFTVHTISNSVHYDTKLSASFKNAVLITIGSPLLSILISLFNGALVYVSFTHATFLIPFFMGSVIAFISFSAYYTMYLKVEALKQQQQA</sequence>
<dbReference type="EMBL" id="JAFBDR010000002">
    <property type="protein sequence ID" value="MBM7570213.1"/>
    <property type="molecule type" value="Genomic_DNA"/>
</dbReference>
<dbReference type="Pfam" id="PF04854">
    <property type="entry name" value="DUF624"/>
    <property type="match status" value="1"/>
</dbReference>
<evidence type="ECO:0000256" key="1">
    <source>
        <dbReference type="SAM" id="Phobius"/>
    </source>
</evidence>
<proteinExistence type="predicted"/>
<feature type="transmembrane region" description="Helical" evidence="1">
    <location>
        <begin position="201"/>
        <end position="221"/>
    </location>
</feature>
<evidence type="ECO:0000313" key="2">
    <source>
        <dbReference type="EMBL" id="MBM7570213.1"/>
    </source>
</evidence>
<keyword evidence="1" id="KW-1133">Transmembrane helix</keyword>
<keyword evidence="1" id="KW-0472">Membrane</keyword>
<organism evidence="2 3">
    <name type="scientific">Aquibacillus albus</name>
    <dbReference type="NCBI Taxonomy" id="1168171"/>
    <lineage>
        <taxon>Bacteria</taxon>
        <taxon>Bacillati</taxon>
        <taxon>Bacillota</taxon>
        <taxon>Bacilli</taxon>
        <taxon>Bacillales</taxon>
        <taxon>Bacillaceae</taxon>
        <taxon>Aquibacillus</taxon>
    </lineage>
</organism>
<dbReference type="Proteomes" id="UP001296943">
    <property type="component" value="Unassembled WGS sequence"/>
</dbReference>
<keyword evidence="1" id="KW-0812">Transmembrane</keyword>
<protein>
    <submittedName>
        <fullName evidence="2">Membrane protein YesL</fullName>
    </submittedName>
</protein>
<reference evidence="2 3" key="1">
    <citation type="submission" date="2021-01" db="EMBL/GenBank/DDBJ databases">
        <title>Genomic Encyclopedia of Type Strains, Phase IV (KMG-IV): sequencing the most valuable type-strain genomes for metagenomic binning, comparative biology and taxonomic classification.</title>
        <authorList>
            <person name="Goeker M."/>
        </authorList>
    </citation>
    <scope>NUCLEOTIDE SEQUENCE [LARGE SCALE GENOMIC DNA]</scope>
    <source>
        <strain evidence="2 3">DSM 23711</strain>
    </source>
</reference>
<evidence type="ECO:0000313" key="3">
    <source>
        <dbReference type="Proteomes" id="UP001296943"/>
    </source>
</evidence>
<accession>A0ABS2MWP9</accession>
<feature type="transmembrane region" description="Helical" evidence="1">
    <location>
        <begin position="21"/>
        <end position="45"/>
    </location>
</feature>
<gene>
    <name evidence="2" type="ORF">JOC48_000691</name>
</gene>
<dbReference type="InterPro" id="IPR006938">
    <property type="entry name" value="DUF624"/>
</dbReference>
<feature type="transmembrane region" description="Helical" evidence="1">
    <location>
        <begin position="105"/>
        <end position="125"/>
    </location>
</feature>
<keyword evidence="3" id="KW-1185">Reference proteome</keyword>
<feature type="transmembrane region" description="Helical" evidence="1">
    <location>
        <begin position="131"/>
        <end position="149"/>
    </location>
</feature>